<dbReference type="PANTHER" id="PTHR23239">
    <property type="entry name" value="INTERMEDIATE FILAMENT"/>
    <property type="match status" value="1"/>
</dbReference>
<dbReference type="InterPro" id="IPR039008">
    <property type="entry name" value="IF_rod_dom"/>
</dbReference>
<keyword evidence="7" id="KW-1185">Reference proteome</keyword>
<dbReference type="EMBL" id="JAHFZB010000015">
    <property type="protein sequence ID" value="KAK6481071.1"/>
    <property type="molecule type" value="Genomic_DNA"/>
</dbReference>
<comment type="similarity">
    <text evidence="3">Belongs to the intermediate filament family.</text>
</comment>
<dbReference type="SMART" id="SM01391">
    <property type="entry name" value="Filament"/>
    <property type="match status" value="1"/>
</dbReference>
<dbReference type="SUPFAM" id="SSF64593">
    <property type="entry name" value="Intermediate filament protein, coiled coil region"/>
    <property type="match status" value="2"/>
</dbReference>
<dbReference type="InterPro" id="IPR002957">
    <property type="entry name" value="Keratin_I"/>
</dbReference>
<reference evidence="6 7" key="1">
    <citation type="submission" date="2021-05" db="EMBL/GenBank/DDBJ databases">
        <authorList>
            <person name="Zahm M."/>
            <person name="Klopp C."/>
            <person name="Cabau C."/>
            <person name="Kuhl H."/>
            <person name="Suciu R."/>
            <person name="Ciorpac M."/>
            <person name="Holostenco D."/>
            <person name="Gessner J."/>
            <person name="Wuertz S."/>
            <person name="Hohne C."/>
            <person name="Stock M."/>
            <person name="Gislard M."/>
            <person name="Lluch J."/>
            <person name="Milhes M."/>
            <person name="Lampietro C."/>
            <person name="Lopez Roques C."/>
            <person name="Donnadieu C."/>
            <person name="Du K."/>
            <person name="Schartl M."/>
            <person name="Guiguen Y."/>
        </authorList>
    </citation>
    <scope>NUCLEOTIDE SEQUENCE [LARGE SCALE GENOMIC DNA]</scope>
    <source>
        <strain evidence="6">Hh-F2</strain>
        <tissue evidence="6">Blood</tissue>
    </source>
</reference>
<dbReference type="InterPro" id="IPR018039">
    <property type="entry name" value="IF_conserved"/>
</dbReference>
<dbReference type="Gene3D" id="1.20.5.170">
    <property type="match status" value="1"/>
</dbReference>
<dbReference type="PROSITE" id="PS51842">
    <property type="entry name" value="IF_ROD_2"/>
    <property type="match status" value="1"/>
</dbReference>
<dbReference type="Gene3D" id="1.20.5.1160">
    <property type="entry name" value="Vasodilator-stimulated phosphoprotein"/>
    <property type="match status" value="1"/>
</dbReference>
<keyword evidence="2 4" id="KW-0175">Coiled coil</keyword>
<dbReference type="PANTHER" id="PTHR23239:SF354">
    <property type="entry name" value="KERATIN, TYPE I CYTOSKELETAL 18"/>
    <property type="match status" value="1"/>
</dbReference>
<dbReference type="Pfam" id="PF00038">
    <property type="entry name" value="Filament"/>
    <property type="match status" value="1"/>
</dbReference>
<feature type="domain" description="IF rod" evidence="5">
    <location>
        <begin position="94"/>
        <end position="405"/>
    </location>
</feature>
<feature type="coiled-coil region" evidence="4">
    <location>
        <begin position="303"/>
        <end position="404"/>
    </location>
</feature>
<gene>
    <name evidence="6" type="ORF">HHUSO_G17216</name>
</gene>
<comment type="caution">
    <text evidence="6">The sequence shown here is derived from an EMBL/GenBank/DDBJ whole genome shotgun (WGS) entry which is preliminary data.</text>
</comment>
<sequence>MKRAVEQVLDRAHHTLRDTVYCSSGSKFKTTMASTLSVRSYSTSHQPAYSSRSLRDSSWTQSKAPLASSSSFSLSTIGNGLNHLTGNGMGITSEKETMQCLNDRLANYLDKVRSLEKSNQELELKIREVMAEKSPKHRDFSPLMAQAHALNEELRKMSLSNNRILLEIDNAKLAADDFRIKWETECVLTQSVERDIQALKKVKAEHVGILSSLQAQLDSVKEELHFLKKNHEEEVAAIKARLSCEQVSVEVDAAQGPDLAAILAELRKQYEGIARKNKEDAEAWYRKKLETVTLEVQQNTGALQSATSEMNEKRRTLQSLEVELDRLRKQVNMLEGNLGETSHKYTVELERLQGMLNQLEAELATLRHDLQSNKMEYEQLLRIKESLELEIATYRRLLEGEEVEKPAPPAPKREPDIRTRTIVKVVTQTMVDGKVVDESSEVSSETEEKK</sequence>
<dbReference type="Proteomes" id="UP001369086">
    <property type="component" value="Unassembled WGS sequence"/>
</dbReference>
<feature type="coiled-coil region" evidence="4">
    <location>
        <begin position="91"/>
        <end position="132"/>
    </location>
</feature>
<organism evidence="6 7">
    <name type="scientific">Huso huso</name>
    <name type="common">Beluga</name>
    <name type="synonym">Acipenser huso</name>
    <dbReference type="NCBI Taxonomy" id="61971"/>
    <lineage>
        <taxon>Eukaryota</taxon>
        <taxon>Metazoa</taxon>
        <taxon>Chordata</taxon>
        <taxon>Craniata</taxon>
        <taxon>Vertebrata</taxon>
        <taxon>Euteleostomi</taxon>
        <taxon>Actinopterygii</taxon>
        <taxon>Chondrostei</taxon>
        <taxon>Acipenseriformes</taxon>
        <taxon>Acipenseridae</taxon>
        <taxon>Huso</taxon>
    </lineage>
</organism>
<name>A0ABR0Z8A8_HUSHU</name>
<dbReference type="PRINTS" id="PR01248">
    <property type="entry name" value="TYPE1KERATIN"/>
</dbReference>
<keyword evidence="1 3" id="KW-0403">Intermediate filament</keyword>
<accession>A0ABR0Z8A8</accession>
<dbReference type="PROSITE" id="PS00226">
    <property type="entry name" value="IF_ROD_1"/>
    <property type="match status" value="1"/>
</dbReference>
<evidence type="ECO:0000259" key="5">
    <source>
        <dbReference type="PROSITE" id="PS51842"/>
    </source>
</evidence>
<evidence type="ECO:0000256" key="4">
    <source>
        <dbReference type="SAM" id="Coils"/>
    </source>
</evidence>
<protein>
    <submittedName>
        <fullName evidence="6">Keratin</fullName>
    </submittedName>
</protein>
<evidence type="ECO:0000256" key="1">
    <source>
        <dbReference type="ARBA" id="ARBA00022754"/>
    </source>
</evidence>
<evidence type="ECO:0000313" key="7">
    <source>
        <dbReference type="Proteomes" id="UP001369086"/>
    </source>
</evidence>
<evidence type="ECO:0000256" key="2">
    <source>
        <dbReference type="ARBA" id="ARBA00023054"/>
    </source>
</evidence>
<evidence type="ECO:0000256" key="3">
    <source>
        <dbReference type="RuleBase" id="RU000685"/>
    </source>
</evidence>
<feature type="coiled-coil region" evidence="4">
    <location>
        <begin position="210"/>
        <end position="237"/>
    </location>
</feature>
<evidence type="ECO:0000313" key="6">
    <source>
        <dbReference type="EMBL" id="KAK6481071.1"/>
    </source>
</evidence>
<dbReference type="Gene3D" id="1.20.5.500">
    <property type="entry name" value="Single helix bin"/>
    <property type="match status" value="1"/>
</dbReference>
<proteinExistence type="inferred from homology"/>